<name>A0A3L9DQN5_9STRE</name>
<evidence type="ECO:0000256" key="2">
    <source>
        <dbReference type="ARBA" id="ARBA00023125"/>
    </source>
</evidence>
<dbReference type="InterPro" id="IPR000835">
    <property type="entry name" value="HTH_MarR-typ"/>
</dbReference>
<keyword evidence="3" id="KW-0804">Transcription</keyword>
<dbReference type="InterPro" id="IPR036390">
    <property type="entry name" value="WH_DNA-bd_sf"/>
</dbReference>
<protein>
    <submittedName>
        <fullName evidence="5">MarR family transcriptional regulator</fullName>
    </submittedName>
</protein>
<gene>
    <name evidence="5" type="ORF">EAF07_04440</name>
</gene>
<reference evidence="5 6" key="1">
    <citation type="submission" date="2018-10" db="EMBL/GenBank/DDBJ databases">
        <title>Streptococcus hillyeri sp. nov., isolated from equine tracheal sample.</title>
        <authorList>
            <person name="Macfadyen A.C."/>
            <person name="Waller A."/>
            <person name="Paterson G.K."/>
        </authorList>
    </citation>
    <scope>NUCLEOTIDE SEQUENCE [LARGE SCALE GENOMIC DNA]</scope>
    <source>
        <strain evidence="5 6">28462</strain>
    </source>
</reference>
<keyword evidence="2" id="KW-0238">DNA-binding</keyword>
<dbReference type="InterPro" id="IPR011991">
    <property type="entry name" value="ArsR-like_HTH"/>
</dbReference>
<dbReference type="RefSeq" id="WP_121835087.1">
    <property type="nucleotide sequence ID" value="NZ_CP163513.1"/>
</dbReference>
<dbReference type="EMBL" id="RCVM01000006">
    <property type="protein sequence ID" value="RLY03786.1"/>
    <property type="molecule type" value="Genomic_DNA"/>
</dbReference>
<dbReference type="PANTHER" id="PTHR42756:SF1">
    <property type="entry name" value="TRANSCRIPTIONAL REPRESSOR OF EMRAB OPERON"/>
    <property type="match status" value="1"/>
</dbReference>
<evidence type="ECO:0000313" key="6">
    <source>
        <dbReference type="Proteomes" id="UP000279194"/>
    </source>
</evidence>
<comment type="caution">
    <text evidence="5">The sequence shown here is derived from an EMBL/GenBank/DDBJ whole genome shotgun (WGS) entry which is preliminary data.</text>
</comment>
<accession>A0A3L9DQN5</accession>
<dbReference type="GO" id="GO:0003700">
    <property type="term" value="F:DNA-binding transcription factor activity"/>
    <property type="evidence" value="ECO:0007669"/>
    <property type="project" value="InterPro"/>
</dbReference>
<dbReference type="Pfam" id="PF01047">
    <property type="entry name" value="MarR"/>
    <property type="match status" value="1"/>
</dbReference>
<dbReference type="PANTHER" id="PTHR42756">
    <property type="entry name" value="TRANSCRIPTIONAL REGULATOR, MARR"/>
    <property type="match status" value="1"/>
</dbReference>
<keyword evidence="6" id="KW-1185">Reference proteome</keyword>
<dbReference type="AlphaFoldDB" id="A0A3L9DQN5"/>
<dbReference type="Proteomes" id="UP000279194">
    <property type="component" value="Unassembled WGS sequence"/>
</dbReference>
<dbReference type="Gene3D" id="1.10.10.10">
    <property type="entry name" value="Winged helix-like DNA-binding domain superfamily/Winged helix DNA-binding domain"/>
    <property type="match status" value="1"/>
</dbReference>
<sequence>MDFHQINDYLVDIFNRILVIEENTLRSSPFSDCTIKEVHTIDIIGKSRLVTPSDIAKELMVTLGTVTTALNKLESKGYVVRTRSQEDRRVVYLSLTKKGRVVYHLHKKFHRVMIDQILAGMSENELEGLERGLVNLHTFLEERR</sequence>
<dbReference type="GO" id="GO:0003677">
    <property type="term" value="F:DNA binding"/>
    <property type="evidence" value="ECO:0007669"/>
    <property type="project" value="UniProtKB-KW"/>
</dbReference>
<evidence type="ECO:0000256" key="1">
    <source>
        <dbReference type="ARBA" id="ARBA00023015"/>
    </source>
</evidence>
<evidence type="ECO:0000256" key="3">
    <source>
        <dbReference type="ARBA" id="ARBA00023163"/>
    </source>
</evidence>
<evidence type="ECO:0000259" key="4">
    <source>
        <dbReference type="PROSITE" id="PS50995"/>
    </source>
</evidence>
<dbReference type="SUPFAM" id="SSF46785">
    <property type="entry name" value="Winged helix' DNA-binding domain"/>
    <property type="match status" value="1"/>
</dbReference>
<dbReference type="PROSITE" id="PS50995">
    <property type="entry name" value="HTH_MARR_2"/>
    <property type="match status" value="1"/>
</dbReference>
<proteinExistence type="predicted"/>
<evidence type="ECO:0000313" key="5">
    <source>
        <dbReference type="EMBL" id="RLY03786.1"/>
    </source>
</evidence>
<dbReference type="InterPro" id="IPR036388">
    <property type="entry name" value="WH-like_DNA-bd_sf"/>
</dbReference>
<feature type="domain" description="HTH marR-type" evidence="4">
    <location>
        <begin position="1"/>
        <end position="138"/>
    </location>
</feature>
<keyword evidence="1" id="KW-0805">Transcription regulation</keyword>
<organism evidence="5 6">
    <name type="scientific">Streptococcus hillyeri</name>
    <dbReference type="NCBI Taxonomy" id="2282420"/>
    <lineage>
        <taxon>Bacteria</taxon>
        <taxon>Bacillati</taxon>
        <taxon>Bacillota</taxon>
        <taxon>Bacilli</taxon>
        <taxon>Lactobacillales</taxon>
        <taxon>Streptococcaceae</taxon>
        <taxon>Streptococcus</taxon>
    </lineage>
</organism>
<dbReference type="OrthoDB" id="5461037at2"/>
<dbReference type="PRINTS" id="PR00598">
    <property type="entry name" value="HTHMARR"/>
</dbReference>
<dbReference type="CDD" id="cd00090">
    <property type="entry name" value="HTH_ARSR"/>
    <property type="match status" value="1"/>
</dbReference>
<dbReference type="SMART" id="SM00347">
    <property type="entry name" value="HTH_MARR"/>
    <property type="match status" value="1"/>
</dbReference>